<dbReference type="Pfam" id="PF00535">
    <property type="entry name" value="Glycos_transf_2"/>
    <property type="match status" value="1"/>
</dbReference>
<dbReference type="SUPFAM" id="SSF53448">
    <property type="entry name" value="Nucleotide-diphospho-sugar transferases"/>
    <property type="match status" value="1"/>
</dbReference>
<dbReference type="AlphaFoldDB" id="A0A1H9TFB5"/>
<dbReference type="Proteomes" id="UP000198571">
    <property type="component" value="Unassembled WGS sequence"/>
</dbReference>
<dbReference type="GO" id="GO:0016758">
    <property type="term" value="F:hexosyltransferase activity"/>
    <property type="evidence" value="ECO:0007669"/>
    <property type="project" value="UniProtKB-ARBA"/>
</dbReference>
<dbReference type="Gene3D" id="3.90.550.10">
    <property type="entry name" value="Spore Coat Polysaccharide Biosynthesis Protein SpsA, Chain A"/>
    <property type="match status" value="1"/>
</dbReference>
<dbReference type="InterPro" id="IPR029044">
    <property type="entry name" value="Nucleotide-diphossugar_trans"/>
</dbReference>
<reference evidence="4" key="1">
    <citation type="submission" date="2016-10" db="EMBL/GenBank/DDBJ databases">
        <authorList>
            <person name="Varghese N."/>
            <person name="Submissions S."/>
        </authorList>
    </citation>
    <scope>NUCLEOTIDE SEQUENCE [LARGE SCALE GENOMIC DNA]</scope>
    <source>
        <strain evidence="4">S9</strain>
    </source>
</reference>
<dbReference type="InterPro" id="IPR001173">
    <property type="entry name" value="Glyco_trans_2-like"/>
</dbReference>
<comment type="similarity">
    <text evidence="1">Belongs to the glycosyltransferase 2 family.</text>
</comment>
<keyword evidence="3" id="KW-0808">Transferase</keyword>
<dbReference type="PANTHER" id="PTHR22916:SF3">
    <property type="entry name" value="UDP-GLCNAC:BETAGAL BETA-1,3-N-ACETYLGLUCOSAMINYLTRANSFERASE-LIKE PROTEIN 1"/>
    <property type="match status" value="1"/>
</dbReference>
<gene>
    <name evidence="3" type="ORF">SAMN05518684_105276</name>
</gene>
<protein>
    <submittedName>
        <fullName evidence="3">Glycosyltransferase, GT2 family</fullName>
    </submittedName>
</protein>
<evidence type="ECO:0000313" key="4">
    <source>
        <dbReference type="Proteomes" id="UP000198571"/>
    </source>
</evidence>
<feature type="domain" description="Glycosyltransferase 2-like" evidence="2">
    <location>
        <begin position="6"/>
        <end position="131"/>
    </location>
</feature>
<name>A0A1H9TFB5_9BACI</name>
<accession>A0A1H9TFB5</accession>
<dbReference type="STRING" id="1601833.SAMN05518684_105276"/>
<dbReference type="PANTHER" id="PTHR22916">
    <property type="entry name" value="GLYCOSYLTRANSFERASE"/>
    <property type="match status" value="1"/>
</dbReference>
<sequence length="229" mass="26707">MEVTAITCTMRENKLDNILSNFLRQKWKGKELIIIINRDRIDLNVWREKTKDYPYIRVFQVPEDETLGSCLNKGVELAGHSIISKMDDDDYYSPFYLTEMIRAINRTGADIAGKRSVYTYFCENNLLGIHRPYNENQFVKSVRGATLTFKKKVHDKIPFYHTNRGEDGDFLWRSARHGFRIYSTSKYNYTCIRQESPKDHTEKNSSLLNGCADLESGYNFPGKIIKCTE</sequence>
<evidence type="ECO:0000313" key="3">
    <source>
        <dbReference type="EMBL" id="SER95303.1"/>
    </source>
</evidence>
<proteinExistence type="inferred from homology"/>
<evidence type="ECO:0000259" key="2">
    <source>
        <dbReference type="Pfam" id="PF00535"/>
    </source>
</evidence>
<evidence type="ECO:0000256" key="1">
    <source>
        <dbReference type="ARBA" id="ARBA00006739"/>
    </source>
</evidence>
<keyword evidence="4" id="KW-1185">Reference proteome</keyword>
<organism evidence="3 4">
    <name type="scientific">Salipaludibacillus aurantiacus</name>
    <dbReference type="NCBI Taxonomy" id="1601833"/>
    <lineage>
        <taxon>Bacteria</taxon>
        <taxon>Bacillati</taxon>
        <taxon>Bacillota</taxon>
        <taxon>Bacilli</taxon>
        <taxon>Bacillales</taxon>
        <taxon>Bacillaceae</taxon>
    </lineage>
</organism>
<dbReference type="EMBL" id="FOGT01000005">
    <property type="protein sequence ID" value="SER95303.1"/>
    <property type="molecule type" value="Genomic_DNA"/>
</dbReference>